<name>A0AAV9P5Y9_9PEZI</name>
<keyword evidence="2" id="KW-0812">Transmembrane</keyword>
<feature type="compositionally biased region" description="Low complexity" evidence="1">
    <location>
        <begin position="60"/>
        <end position="74"/>
    </location>
</feature>
<evidence type="ECO:0000313" key="3">
    <source>
        <dbReference type="EMBL" id="KAK5168081.1"/>
    </source>
</evidence>
<evidence type="ECO:0000256" key="2">
    <source>
        <dbReference type="SAM" id="Phobius"/>
    </source>
</evidence>
<dbReference type="EMBL" id="JAVRRT010000010">
    <property type="protein sequence ID" value="KAK5168081.1"/>
    <property type="molecule type" value="Genomic_DNA"/>
</dbReference>
<feature type="compositionally biased region" description="Polar residues" evidence="1">
    <location>
        <begin position="144"/>
        <end position="162"/>
    </location>
</feature>
<evidence type="ECO:0000313" key="4">
    <source>
        <dbReference type="Proteomes" id="UP001337655"/>
    </source>
</evidence>
<keyword evidence="4" id="KW-1185">Reference proteome</keyword>
<evidence type="ECO:0000256" key="1">
    <source>
        <dbReference type="SAM" id="MobiDB-lite"/>
    </source>
</evidence>
<feature type="region of interest" description="Disordered" evidence="1">
    <location>
        <begin position="122"/>
        <end position="425"/>
    </location>
</feature>
<accession>A0AAV9P5Y9</accession>
<proteinExistence type="predicted"/>
<feature type="compositionally biased region" description="Polar residues" evidence="1">
    <location>
        <begin position="122"/>
        <end position="134"/>
    </location>
</feature>
<dbReference type="RefSeq" id="XP_064657691.1">
    <property type="nucleotide sequence ID" value="XM_064803890.1"/>
</dbReference>
<feature type="region of interest" description="Disordered" evidence="1">
    <location>
        <begin position="29"/>
        <end position="109"/>
    </location>
</feature>
<keyword evidence="2" id="KW-1133">Transmembrane helix</keyword>
<feature type="compositionally biased region" description="Basic and acidic residues" evidence="1">
    <location>
        <begin position="34"/>
        <end position="54"/>
    </location>
</feature>
<dbReference type="GeneID" id="89927989"/>
<feature type="compositionally biased region" description="Low complexity" evidence="1">
    <location>
        <begin position="281"/>
        <end position="301"/>
    </location>
</feature>
<gene>
    <name evidence="3" type="ORF">LTR77_006649</name>
</gene>
<keyword evidence="2" id="KW-0472">Membrane</keyword>
<feature type="compositionally biased region" description="Low complexity" evidence="1">
    <location>
        <begin position="319"/>
        <end position="329"/>
    </location>
</feature>
<dbReference type="AlphaFoldDB" id="A0AAV9P5Y9"/>
<organism evidence="3 4">
    <name type="scientific">Saxophila tyrrhenica</name>
    <dbReference type="NCBI Taxonomy" id="1690608"/>
    <lineage>
        <taxon>Eukaryota</taxon>
        <taxon>Fungi</taxon>
        <taxon>Dikarya</taxon>
        <taxon>Ascomycota</taxon>
        <taxon>Pezizomycotina</taxon>
        <taxon>Dothideomycetes</taxon>
        <taxon>Dothideomycetidae</taxon>
        <taxon>Mycosphaerellales</taxon>
        <taxon>Extremaceae</taxon>
        <taxon>Saxophila</taxon>
    </lineage>
</organism>
<protein>
    <submittedName>
        <fullName evidence="3">Uncharacterized protein</fullName>
    </submittedName>
</protein>
<dbReference type="Proteomes" id="UP001337655">
    <property type="component" value="Unassembled WGS sequence"/>
</dbReference>
<feature type="compositionally biased region" description="Basic and acidic residues" evidence="1">
    <location>
        <begin position="205"/>
        <end position="263"/>
    </location>
</feature>
<sequence length="425" mass="45585">MDTYQVALSWGLFGAAAVGCAFYYWPNDQTGASKRRDSTDNTSRRRKNEQDVRNRLSKNASDVDVGSSSAAESARQGGNAPARKRKVQTKEPTQTSETPAVVVSADEPEEVDMNTREFAEQMAQNRKGTNISSSQRKDNRVKTVKQSSALNTPDLSSGSSQAGAEADDDLSPAVSPSLNAGDVADMLEPVAPGPSTLRVTAPTKPQKEKAQKQSKEQVVESKKQRQNRQKVEAQRIQREEDEKQRKALEERQRRAAREARGEPARNGMPASKPPAKSAWVASTAPTSSNATTPAATENNAPLLDTFDAESTSSSNGGPALSTAATSTTSNGPINGAVSEEDQLAQAMRQSEDESGWTTVAQPKKQKKKAVDGDSNTVEQPVLTDKTNAAPPKPAVNGKPKGFQALEVEYEQRADADPSDASNWDA</sequence>
<comment type="caution">
    <text evidence="3">The sequence shown here is derived from an EMBL/GenBank/DDBJ whole genome shotgun (WGS) entry which is preliminary data.</text>
</comment>
<reference evidence="3 4" key="1">
    <citation type="submission" date="2023-08" db="EMBL/GenBank/DDBJ databases">
        <title>Black Yeasts Isolated from many extreme environments.</title>
        <authorList>
            <person name="Coleine C."/>
            <person name="Stajich J.E."/>
            <person name="Selbmann L."/>
        </authorList>
    </citation>
    <scope>NUCLEOTIDE SEQUENCE [LARGE SCALE GENOMIC DNA]</scope>
    <source>
        <strain evidence="3 4">CCFEE 5935</strain>
    </source>
</reference>
<feature type="transmembrane region" description="Helical" evidence="2">
    <location>
        <begin position="6"/>
        <end position="25"/>
    </location>
</feature>